<organism evidence="1 2">
    <name type="scientific">Clostridium senegalense</name>
    <dbReference type="NCBI Taxonomy" id="1465809"/>
    <lineage>
        <taxon>Bacteria</taxon>
        <taxon>Bacillati</taxon>
        <taxon>Bacillota</taxon>
        <taxon>Clostridia</taxon>
        <taxon>Eubacteriales</taxon>
        <taxon>Clostridiaceae</taxon>
        <taxon>Clostridium</taxon>
    </lineage>
</organism>
<dbReference type="Proteomes" id="UP000481872">
    <property type="component" value="Unassembled WGS sequence"/>
</dbReference>
<reference evidence="1 2" key="1">
    <citation type="submission" date="2020-02" db="EMBL/GenBank/DDBJ databases">
        <title>Genome assembly of a novel Clostridium senegalense strain.</title>
        <authorList>
            <person name="Gupta T.B."/>
            <person name="Jauregui R."/>
            <person name="Maclean P."/>
            <person name="Nawarathana A."/>
            <person name="Brightwell G."/>
        </authorList>
    </citation>
    <scope>NUCLEOTIDE SEQUENCE [LARGE SCALE GENOMIC DNA]</scope>
    <source>
        <strain evidence="1 2">AGRFS4</strain>
    </source>
</reference>
<dbReference type="RefSeq" id="WP_199868927.1">
    <property type="nucleotide sequence ID" value="NZ_JAAGPU010000001.1"/>
</dbReference>
<gene>
    <name evidence="1" type="ORF">G3M99_01875</name>
</gene>
<dbReference type="EMBL" id="JAAGPU010000001">
    <property type="protein sequence ID" value="NEU03621.1"/>
    <property type="molecule type" value="Genomic_DNA"/>
</dbReference>
<proteinExistence type="predicted"/>
<keyword evidence="2" id="KW-1185">Reference proteome</keyword>
<dbReference type="AlphaFoldDB" id="A0A6M0H170"/>
<evidence type="ECO:0000313" key="2">
    <source>
        <dbReference type="Proteomes" id="UP000481872"/>
    </source>
</evidence>
<comment type="caution">
    <text evidence="1">The sequence shown here is derived from an EMBL/GenBank/DDBJ whole genome shotgun (WGS) entry which is preliminary data.</text>
</comment>
<name>A0A6M0H170_9CLOT</name>
<protein>
    <submittedName>
        <fullName evidence="1">Uncharacterized protein</fullName>
    </submittedName>
</protein>
<evidence type="ECO:0000313" key="1">
    <source>
        <dbReference type="EMBL" id="NEU03621.1"/>
    </source>
</evidence>
<sequence length="98" mass="11391">MLSNDKFAAANPFEYQKANRLVYCNLLEHHLLHVKIAEKPSENFNENELPGIGGAINFICKDLNDIYSGKELAEEWRKTAADKVKDDFDEYIRILRYL</sequence>
<accession>A0A6M0H170</accession>